<reference evidence="3 4" key="1">
    <citation type="submission" date="2023-07" db="EMBL/GenBank/DDBJ databases">
        <title>Sorghum-associated microbial communities from plants grown in Nebraska, USA.</title>
        <authorList>
            <person name="Schachtman D."/>
        </authorList>
    </citation>
    <scope>NUCLEOTIDE SEQUENCE [LARGE SCALE GENOMIC DNA]</scope>
    <source>
        <strain evidence="3 4">BE211</strain>
    </source>
</reference>
<evidence type="ECO:0000313" key="3">
    <source>
        <dbReference type="EMBL" id="MDR7071235.1"/>
    </source>
</evidence>
<dbReference type="PANTHER" id="PTHR38600">
    <property type="entry name" value="TRANSCRIPTIONAL REGULATORY PROTEIN"/>
    <property type="match status" value="1"/>
</dbReference>
<dbReference type="CDD" id="cd00090">
    <property type="entry name" value="HTH_ARSR"/>
    <property type="match status" value="1"/>
</dbReference>
<name>A0ABU1TVK6_9BACL</name>
<evidence type="ECO:0000259" key="2">
    <source>
        <dbReference type="SMART" id="SM00418"/>
    </source>
</evidence>
<protein>
    <submittedName>
        <fullName evidence="3">DNA-binding transcriptional ArsR family regulator</fullName>
    </submittedName>
</protein>
<keyword evidence="1 3" id="KW-0238">DNA-binding</keyword>
<evidence type="ECO:0000313" key="4">
    <source>
        <dbReference type="Proteomes" id="UP001258181"/>
    </source>
</evidence>
<proteinExistence type="predicted"/>
<dbReference type="Gene3D" id="1.10.10.10">
    <property type="entry name" value="Winged helix-like DNA-binding domain superfamily/Winged helix DNA-binding domain"/>
    <property type="match status" value="1"/>
</dbReference>
<dbReference type="InterPro" id="IPR011991">
    <property type="entry name" value="ArsR-like_HTH"/>
</dbReference>
<feature type="domain" description="HTH arsR-type" evidence="2">
    <location>
        <begin position="11"/>
        <end position="96"/>
    </location>
</feature>
<dbReference type="EMBL" id="JAVDWA010000001">
    <property type="protein sequence ID" value="MDR7071235.1"/>
    <property type="molecule type" value="Genomic_DNA"/>
</dbReference>
<dbReference type="RefSeq" id="WP_310255693.1">
    <property type="nucleotide sequence ID" value="NZ_JAVDWA010000001.1"/>
</dbReference>
<accession>A0ABU1TVK6</accession>
<dbReference type="SUPFAM" id="SSF46785">
    <property type="entry name" value="Winged helix' DNA-binding domain"/>
    <property type="match status" value="1"/>
</dbReference>
<gene>
    <name evidence="3" type="ORF">J2X07_000210</name>
</gene>
<dbReference type="InterPro" id="IPR036390">
    <property type="entry name" value="WH_DNA-bd_sf"/>
</dbReference>
<organism evidence="3 4">
    <name type="scientific">Fictibacillus barbaricus</name>
    <dbReference type="NCBI Taxonomy" id="182136"/>
    <lineage>
        <taxon>Bacteria</taxon>
        <taxon>Bacillati</taxon>
        <taxon>Bacillota</taxon>
        <taxon>Bacilli</taxon>
        <taxon>Bacillales</taxon>
        <taxon>Fictibacillaceae</taxon>
        <taxon>Fictibacillus</taxon>
    </lineage>
</organism>
<dbReference type="GO" id="GO:0003677">
    <property type="term" value="F:DNA binding"/>
    <property type="evidence" value="ECO:0007669"/>
    <property type="project" value="UniProtKB-KW"/>
</dbReference>
<dbReference type="Proteomes" id="UP001258181">
    <property type="component" value="Unassembled WGS sequence"/>
</dbReference>
<comment type="caution">
    <text evidence="3">The sequence shown here is derived from an EMBL/GenBank/DDBJ whole genome shotgun (WGS) entry which is preliminary data.</text>
</comment>
<evidence type="ECO:0000256" key="1">
    <source>
        <dbReference type="ARBA" id="ARBA00023125"/>
    </source>
</evidence>
<dbReference type="Pfam" id="PF12840">
    <property type="entry name" value="HTH_20"/>
    <property type="match status" value="1"/>
</dbReference>
<sequence length="198" mass="23332">MQEVYFIREVEQLKVISDPLRIKILWEIMDEAKTGKILADILEAPAPKIHYHLKELERVGLIHVERTEEKNGIVQKFYRPIAQSFSIEEILPDQRTAVKDELSDALKENILVSLDKTKSMIRKLDPDVFMYSNSPLKFGYRHVKLFPDQVKLLQEKTKEISELISEFKKSENEEGDMYHYFMLSFPLKDTPYPEEELD</sequence>
<dbReference type="SMART" id="SM00418">
    <property type="entry name" value="HTH_ARSR"/>
    <property type="match status" value="1"/>
</dbReference>
<dbReference type="PANTHER" id="PTHR38600:SF2">
    <property type="entry name" value="SLL0088 PROTEIN"/>
    <property type="match status" value="1"/>
</dbReference>
<dbReference type="InterPro" id="IPR036388">
    <property type="entry name" value="WH-like_DNA-bd_sf"/>
</dbReference>
<keyword evidence="4" id="KW-1185">Reference proteome</keyword>
<dbReference type="InterPro" id="IPR001845">
    <property type="entry name" value="HTH_ArsR_DNA-bd_dom"/>
</dbReference>